<dbReference type="SUPFAM" id="SSF160104">
    <property type="entry name" value="Acetoacetate decarboxylase-like"/>
    <property type="match status" value="1"/>
</dbReference>
<proteinExistence type="predicted"/>
<accession>A0AB33K5F4</accession>
<dbReference type="PANTHER" id="PTHR39186">
    <property type="entry name" value="DUF2071 FAMILY PROTEIN"/>
    <property type="match status" value="1"/>
</dbReference>
<evidence type="ECO:0000313" key="1">
    <source>
        <dbReference type="EMBL" id="BFP49445.1"/>
    </source>
</evidence>
<dbReference type="InterPro" id="IPR018644">
    <property type="entry name" value="DUF2071"/>
</dbReference>
<dbReference type="AlphaFoldDB" id="A0AB33K5F4"/>
<gene>
    <name evidence="1" type="ORF">KCMC57_58130</name>
</gene>
<reference evidence="1" key="1">
    <citation type="submission" date="2024-07" db="EMBL/GenBank/DDBJ databases">
        <title>Complete genome sequences of cellulolytic bacteria, Kitasatospora sp. CMC57 and Streptomyces sp. CMC78, isolated from Japanese agricultural soil.</title>
        <authorList>
            <person name="Hashimoto T."/>
            <person name="Ito M."/>
            <person name="Iwamoto M."/>
            <person name="Fukahori D."/>
            <person name="Shoda T."/>
            <person name="Sakoda M."/>
            <person name="Morohoshi T."/>
            <person name="Mitsuboshi M."/>
            <person name="Nishizawa T."/>
        </authorList>
    </citation>
    <scope>NUCLEOTIDE SEQUENCE</scope>
    <source>
        <strain evidence="1">CMC57</strain>
    </source>
</reference>
<organism evidence="1">
    <name type="scientific">Kitasatospora sp. CMC57</name>
    <dbReference type="NCBI Taxonomy" id="3231513"/>
    <lineage>
        <taxon>Bacteria</taxon>
        <taxon>Bacillati</taxon>
        <taxon>Actinomycetota</taxon>
        <taxon>Actinomycetes</taxon>
        <taxon>Kitasatosporales</taxon>
        <taxon>Streptomycetaceae</taxon>
        <taxon>Kitasatospora</taxon>
    </lineage>
</organism>
<dbReference type="EMBL" id="AP035881">
    <property type="protein sequence ID" value="BFP49445.1"/>
    <property type="molecule type" value="Genomic_DNA"/>
</dbReference>
<dbReference type="Pfam" id="PF09844">
    <property type="entry name" value="DUF2071"/>
    <property type="match status" value="1"/>
</dbReference>
<sequence>MITEPLSAHPTRPVRVPVLSQYWRHPLFIHWPVNPAAVAPLLPPDVMPDLWNGTSWVGLVPFQMERLGPGRGPGLPYFGTFPEVNVRLYSVDRQGRRGVVFRSLESPRLAAVLAARASLALPYRWSSTRLAIEGDSYFLATRAHWPSPADRTCVLTAHIGRRLPAPGPLADFLTARWGLHTRVRGRTVYLPTDHPRWPLHEARIGGLSDHLVRAAGIDVHGPPASVLYSPGVPVRFGAWQHV</sequence>
<dbReference type="InterPro" id="IPR023375">
    <property type="entry name" value="ADC_dom_sf"/>
</dbReference>
<protein>
    <submittedName>
        <fullName evidence="1">DUF2071 domain-containing protein</fullName>
    </submittedName>
</protein>
<name>A0AB33K5F4_9ACTN</name>
<dbReference type="PANTHER" id="PTHR39186:SF1">
    <property type="entry name" value="DUF2071 DOMAIN-CONTAINING PROTEIN"/>
    <property type="match status" value="1"/>
</dbReference>